<dbReference type="GO" id="GO:0032259">
    <property type="term" value="P:methylation"/>
    <property type="evidence" value="ECO:0007669"/>
    <property type="project" value="UniProtKB-KW"/>
</dbReference>
<accession>A0AAV0BW17</accession>
<evidence type="ECO:0000256" key="1">
    <source>
        <dbReference type="ARBA" id="ARBA00004123"/>
    </source>
</evidence>
<evidence type="ECO:0000256" key="5">
    <source>
        <dbReference type="ARBA" id="ARBA00022603"/>
    </source>
</evidence>
<keyword evidence="8" id="KW-0539">Nucleus</keyword>
<reference evidence="10" key="1">
    <citation type="submission" date="2022-06" db="EMBL/GenBank/DDBJ databases">
        <authorList>
            <consortium name="SYNGENTA / RWTH Aachen University"/>
        </authorList>
    </citation>
    <scope>NUCLEOTIDE SEQUENCE</scope>
</reference>
<dbReference type="InterPro" id="IPR019410">
    <property type="entry name" value="Methyltransf_16"/>
</dbReference>
<comment type="subcellular location">
    <subcellularLocation>
        <location evidence="2">Cytoplasm</location>
    </subcellularLocation>
    <subcellularLocation>
        <location evidence="1">Nucleus</location>
    </subcellularLocation>
</comment>
<evidence type="ECO:0000256" key="3">
    <source>
        <dbReference type="ARBA" id="ARBA00012533"/>
    </source>
</evidence>
<dbReference type="SUPFAM" id="SSF53335">
    <property type="entry name" value="S-adenosyl-L-methionine-dependent methyltransferases"/>
    <property type="match status" value="1"/>
</dbReference>
<dbReference type="PANTHER" id="PTHR14614">
    <property type="entry name" value="HEPATOCELLULAR CARCINOMA-ASSOCIATED ANTIGEN"/>
    <property type="match status" value="1"/>
</dbReference>
<keyword evidence="6" id="KW-0808">Transferase</keyword>
<comment type="similarity">
    <text evidence="9">Belongs to the methyltransferase superfamily. METTL18 family.</text>
</comment>
<dbReference type="Gene3D" id="3.40.50.150">
    <property type="entry name" value="Vaccinia Virus protein VP39"/>
    <property type="match status" value="1"/>
</dbReference>
<keyword evidence="5" id="KW-0489">Methyltransferase</keyword>
<evidence type="ECO:0000256" key="2">
    <source>
        <dbReference type="ARBA" id="ARBA00004496"/>
    </source>
</evidence>
<gene>
    <name evidence="10" type="ORF">PPACK8108_LOCUS26350</name>
</gene>
<dbReference type="InterPro" id="IPR029063">
    <property type="entry name" value="SAM-dependent_MTases_sf"/>
</dbReference>
<keyword evidence="7" id="KW-0949">S-adenosyl-L-methionine</keyword>
<organism evidence="10 11">
    <name type="scientific">Phakopsora pachyrhizi</name>
    <name type="common">Asian soybean rust disease fungus</name>
    <dbReference type="NCBI Taxonomy" id="170000"/>
    <lineage>
        <taxon>Eukaryota</taxon>
        <taxon>Fungi</taxon>
        <taxon>Dikarya</taxon>
        <taxon>Basidiomycota</taxon>
        <taxon>Pucciniomycotina</taxon>
        <taxon>Pucciniomycetes</taxon>
        <taxon>Pucciniales</taxon>
        <taxon>Phakopsoraceae</taxon>
        <taxon>Phakopsora</taxon>
    </lineage>
</organism>
<name>A0AAV0BW17_PHAPC</name>
<dbReference type="EMBL" id="CALTRL010006424">
    <property type="protein sequence ID" value="CAH7690888.1"/>
    <property type="molecule type" value="Genomic_DNA"/>
</dbReference>
<dbReference type="GO" id="GO:0005634">
    <property type="term" value="C:nucleus"/>
    <property type="evidence" value="ECO:0007669"/>
    <property type="project" value="UniProtKB-SubCell"/>
</dbReference>
<sequence length="391" mass="44141">DLIESTDQLNINGLEKEPSVDVDGQIVSRDCQEISIDELIDYVPPFISYSTLRISTKHSIWKRDLYDAKFQSYLKDEEGALSESEQMFDPISSTSDLIPGIYEGGLKTWECSLDLAEVLVDGSFGKIKGHLLQSSNDQKDCYPKTLRIFELGCGTGVPSILLLFKIFYELLSQDPKKPQQSTEPILQIVLQDFNRDVLKLLTFPNILLSYIYAKLLLTNDQKGNSNHDEPLDPTADLEISDDLKQEFKTFLRDNRIDIRLIYGPWKALYKSLPPTLSADPSSQKKTNGGTFDLIYSSETIYCLDSLDDLIELLIRCSKKPTQRGLLDDSRNLLVSSKVHYFGVGGGTNVFVRKIEKRNGTVKVVRSFNVESNDERSNPLSGIARIVMSIKF</sequence>
<dbReference type="EC" id="2.1.1.85" evidence="3"/>
<dbReference type="GO" id="GO:0018064">
    <property type="term" value="F:protein-L-histidine N-tele-methyltransferase activity"/>
    <property type="evidence" value="ECO:0007669"/>
    <property type="project" value="UniProtKB-EC"/>
</dbReference>
<evidence type="ECO:0000256" key="9">
    <source>
        <dbReference type="ARBA" id="ARBA00038126"/>
    </source>
</evidence>
<keyword evidence="4" id="KW-0963">Cytoplasm</keyword>
<evidence type="ECO:0000256" key="4">
    <source>
        <dbReference type="ARBA" id="ARBA00022490"/>
    </source>
</evidence>
<evidence type="ECO:0000313" key="11">
    <source>
        <dbReference type="Proteomes" id="UP001153365"/>
    </source>
</evidence>
<evidence type="ECO:0000256" key="6">
    <source>
        <dbReference type="ARBA" id="ARBA00022679"/>
    </source>
</evidence>
<dbReference type="PANTHER" id="PTHR14614:SF39">
    <property type="entry name" value="HISTIDINE PROTEIN METHYLTRANSFERASE 1 HOMOLOG"/>
    <property type="match status" value="1"/>
</dbReference>
<protein>
    <recommendedName>
        <fullName evidence="3">protein-histidine N-methyltransferase</fullName>
        <ecNumber evidence="3">2.1.1.85</ecNumber>
    </recommendedName>
</protein>
<proteinExistence type="inferred from homology"/>
<evidence type="ECO:0000256" key="8">
    <source>
        <dbReference type="ARBA" id="ARBA00023242"/>
    </source>
</evidence>
<dbReference type="GO" id="GO:0005737">
    <property type="term" value="C:cytoplasm"/>
    <property type="evidence" value="ECO:0007669"/>
    <property type="project" value="UniProtKB-SubCell"/>
</dbReference>
<dbReference type="AlphaFoldDB" id="A0AAV0BW17"/>
<comment type="caution">
    <text evidence="10">The sequence shown here is derived from an EMBL/GenBank/DDBJ whole genome shotgun (WGS) entry which is preliminary data.</text>
</comment>
<dbReference type="Proteomes" id="UP001153365">
    <property type="component" value="Unassembled WGS sequence"/>
</dbReference>
<evidence type="ECO:0000256" key="7">
    <source>
        <dbReference type="ARBA" id="ARBA00022691"/>
    </source>
</evidence>
<evidence type="ECO:0000313" key="10">
    <source>
        <dbReference type="EMBL" id="CAH7690888.1"/>
    </source>
</evidence>
<feature type="non-terminal residue" evidence="10">
    <location>
        <position position="1"/>
    </location>
</feature>
<keyword evidence="11" id="KW-1185">Reference proteome</keyword>